<keyword evidence="1" id="KW-0472">Membrane</keyword>
<feature type="transmembrane region" description="Helical" evidence="1">
    <location>
        <begin position="198"/>
        <end position="218"/>
    </location>
</feature>
<keyword evidence="1" id="KW-1133">Transmembrane helix</keyword>
<dbReference type="STRING" id="344882.ABB29_00210"/>
<feature type="transmembrane region" description="Helical" evidence="1">
    <location>
        <begin position="125"/>
        <end position="143"/>
    </location>
</feature>
<dbReference type="EMBL" id="LDJL01000001">
    <property type="protein sequence ID" value="KRG72114.1"/>
    <property type="molecule type" value="Genomic_DNA"/>
</dbReference>
<dbReference type="Proteomes" id="UP000052052">
    <property type="component" value="Unassembled WGS sequence"/>
</dbReference>
<comment type="caution">
    <text evidence="2">The sequence shown here is derived from an EMBL/GenBank/DDBJ whole genome shotgun (WGS) entry which is preliminary data.</text>
</comment>
<protein>
    <recommendedName>
        <fullName evidence="4">DUF2306 domain-containing protein</fullName>
    </recommendedName>
</protein>
<dbReference type="AlphaFoldDB" id="A0A0R0CZV0"/>
<evidence type="ECO:0000256" key="1">
    <source>
        <dbReference type="SAM" id="Phobius"/>
    </source>
</evidence>
<organism evidence="2 3">
    <name type="scientific">Pseudoxanthomonas dokdonensis</name>
    <dbReference type="NCBI Taxonomy" id="344882"/>
    <lineage>
        <taxon>Bacteria</taxon>
        <taxon>Pseudomonadati</taxon>
        <taxon>Pseudomonadota</taxon>
        <taxon>Gammaproteobacteria</taxon>
        <taxon>Lysobacterales</taxon>
        <taxon>Lysobacteraceae</taxon>
        <taxon>Pseudoxanthomonas</taxon>
    </lineage>
</organism>
<dbReference type="PATRIC" id="fig|344882.3.peg.42"/>
<sequence>MVIHWLGRFLRLATWLGLAGFGLYIALRATGRTPANFSQWRALIERLPMHTASEWIANIGIGVHFLAGMILVLAWPILFSARIRAEHRLVHRWTGRVYVSAALLAGGGGLSFILGHGAYVPAASVAFGIWGALMMSSAVMAFVHARARRFSQHRAWAIRLFALVLGSWLFDLEFRAWKDLAGGVGIGSGDTMGPFDHAILYLFFVPNLLVAECCIRNLHRPSRWPAAFRWPARLLLAAAALVFAYAIIVVSATQGGKYGKHLLSLFAG</sequence>
<feature type="transmembrane region" description="Helical" evidence="1">
    <location>
        <begin position="98"/>
        <end position="119"/>
    </location>
</feature>
<evidence type="ECO:0000313" key="2">
    <source>
        <dbReference type="EMBL" id="KRG72114.1"/>
    </source>
</evidence>
<feature type="transmembrane region" description="Helical" evidence="1">
    <location>
        <begin position="155"/>
        <end position="170"/>
    </location>
</feature>
<keyword evidence="3" id="KW-1185">Reference proteome</keyword>
<dbReference type="InterPro" id="IPR018750">
    <property type="entry name" value="DUF2306_membrane"/>
</dbReference>
<accession>A0A0R0CZV0</accession>
<reference evidence="2 3" key="1">
    <citation type="submission" date="2015-05" db="EMBL/GenBank/DDBJ databases">
        <title>Genome sequencing and analysis of members of genus Stenotrophomonas.</title>
        <authorList>
            <person name="Patil P.P."/>
            <person name="Midha S."/>
            <person name="Patil P.B."/>
        </authorList>
    </citation>
    <scope>NUCLEOTIDE SEQUENCE [LARGE SCALE GENOMIC DNA]</scope>
    <source>
        <strain evidence="2 3">DSM 21858</strain>
    </source>
</reference>
<evidence type="ECO:0000313" key="3">
    <source>
        <dbReference type="Proteomes" id="UP000052052"/>
    </source>
</evidence>
<feature type="transmembrane region" description="Helical" evidence="1">
    <location>
        <begin position="55"/>
        <end position="78"/>
    </location>
</feature>
<evidence type="ECO:0008006" key="4">
    <source>
        <dbReference type="Google" id="ProtNLM"/>
    </source>
</evidence>
<gene>
    <name evidence="2" type="ORF">ABB29_00210</name>
</gene>
<dbReference type="Pfam" id="PF10067">
    <property type="entry name" value="DUF2306"/>
    <property type="match status" value="1"/>
</dbReference>
<keyword evidence="1" id="KW-0812">Transmembrane</keyword>
<proteinExistence type="predicted"/>
<name>A0A0R0CZV0_9GAMM</name>
<feature type="transmembrane region" description="Helical" evidence="1">
    <location>
        <begin position="230"/>
        <end position="252"/>
    </location>
</feature>